<dbReference type="EMBL" id="OZ034818">
    <property type="protein sequence ID" value="CAL1386123.1"/>
    <property type="molecule type" value="Genomic_DNA"/>
</dbReference>
<dbReference type="AlphaFoldDB" id="A0AAV2EKN3"/>
<evidence type="ECO:0000313" key="2">
    <source>
        <dbReference type="Proteomes" id="UP001497516"/>
    </source>
</evidence>
<gene>
    <name evidence="1" type="ORF">LTRI10_LOCUS27210</name>
</gene>
<evidence type="ECO:0008006" key="3">
    <source>
        <dbReference type="Google" id="ProtNLM"/>
    </source>
</evidence>
<dbReference type="Proteomes" id="UP001497516">
    <property type="component" value="Chromosome 5"/>
</dbReference>
<keyword evidence="2" id="KW-1185">Reference proteome</keyword>
<accession>A0AAV2EKN3</accession>
<dbReference type="PANTHER" id="PTHR47481:SF14">
    <property type="entry name" value="RETROTRANSPOSON COPIA-LIKE N-TERMINAL DOMAIN-CONTAINING PROTEIN"/>
    <property type="match status" value="1"/>
</dbReference>
<proteinExistence type="predicted"/>
<dbReference type="Pfam" id="PF14223">
    <property type="entry name" value="Retrotran_gag_2"/>
    <property type="match status" value="1"/>
</dbReference>
<evidence type="ECO:0000313" key="1">
    <source>
        <dbReference type="EMBL" id="CAL1386123.1"/>
    </source>
</evidence>
<organism evidence="1 2">
    <name type="scientific">Linum trigynum</name>
    <dbReference type="NCBI Taxonomy" id="586398"/>
    <lineage>
        <taxon>Eukaryota</taxon>
        <taxon>Viridiplantae</taxon>
        <taxon>Streptophyta</taxon>
        <taxon>Embryophyta</taxon>
        <taxon>Tracheophyta</taxon>
        <taxon>Spermatophyta</taxon>
        <taxon>Magnoliopsida</taxon>
        <taxon>eudicotyledons</taxon>
        <taxon>Gunneridae</taxon>
        <taxon>Pentapetalae</taxon>
        <taxon>rosids</taxon>
        <taxon>fabids</taxon>
        <taxon>Malpighiales</taxon>
        <taxon>Linaceae</taxon>
        <taxon>Linum</taxon>
    </lineage>
</organism>
<dbReference type="PANTHER" id="PTHR47481">
    <property type="match status" value="1"/>
</dbReference>
<reference evidence="1 2" key="1">
    <citation type="submission" date="2024-04" db="EMBL/GenBank/DDBJ databases">
        <authorList>
            <person name="Fracassetti M."/>
        </authorList>
    </citation>
    <scope>NUCLEOTIDE SEQUENCE [LARGE SCALE GENOMIC DNA]</scope>
</reference>
<protein>
    <recommendedName>
        <fullName evidence="3">Retrotransposon gag domain-containing protein</fullName>
    </recommendedName>
</protein>
<name>A0AAV2EKN3_9ROSI</name>
<sequence>MGHVDGSLAAPPQIVDGQSNPAYWSWYVRDQYVLTWINLSLSEAVLPNVINKATAFDAWSALATIYASGSPVIIGQLRKSLLRLSRGNETIHEYIHRAKAIYDKMLALGAAVTEQELVVALLDGLDEDYRPFTRNLEARLSEVPLAGA</sequence>